<keyword evidence="1" id="KW-1133">Transmembrane helix</keyword>
<gene>
    <name evidence="2" type="ORF">KKI46_17620</name>
</gene>
<dbReference type="Proteomes" id="UP000679498">
    <property type="component" value="Plasmid p4"/>
</dbReference>
<proteinExistence type="predicted"/>
<dbReference type="EMBL" id="CP075901">
    <property type="protein sequence ID" value="QWB31979.1"/>
    <property type="molecule type" value="Genomic_DNA"/>
</dbReference>
<dbReference type="RefSeq" id="WP_214814173.1">
    <property type="nucleotide sequence ID" value="NZ_CP075901.1"/>
</dbReference>
<protein>
    <submittedName>
        <fullName evidence="2">Uncharacterized protein</fullName>
    </submittedName>
</protein>
<dbReference type="GeneID" id="88813526"/>
<keyword evidence="2" id="KW-0614">Plasmid</keyword>
<evidence type="ECO:0000313" key="3">
    <source>
        <dbReference type="Proteomes" id="UP000679498"/>
    </source>
</evidence>
<keyword evidence="1" id="KW-0472">Membrane</keyword>
<geneLocation type="plasmid" evidence="2 3">
    <name>p4</name>
</geneLocation>
<evidence type="ECO:0000256" key="1">
    <source>
        <dbReference type="SAM" id="Phobius"/>
    </source>
</evidence>
<keyword evidence="1" id="KW-0812">Transmembrane</keyword>
<organism evidence="2 3">
    <name type="scientific">Exiguobacterium acetylicum</name>
    <name type="common">Brevibacterium acetylicum</name>
    <dbReference type="NCBI Taxonomy" id="41170"/>
    <lineage>
        <taxon>Bacteria</taxon>
        <taxon>Bacillati</taxon>
        <taxon>Bacillota</taxon>
        <taxon>Bacilli</taxon>
        <taxon>Bacillales</taxon>
        <taxon>Bacillales Family XII. Incertae Sedis</taxon>
        <taxon>Exiguobacterium</taxon>
    </lineage>
</organism>
<feature type="transmembrane region" description="Helical" evidence="1">
    <location>
        <begin position="44"/>
        <end position="63"/>
    </location>
</feature>
<evidence type="ECO:0000313" key="2">
    <source>
        <dbReference type="EMBL" id="QWB31979.1"/>
    </source>
</evidence>
<name>A0ABX8GF09_EXIAC</name>
<feature type="transmembrane region" description="Helical" evidence="1">
    <location>
        <begin position="6"/>
        <end position="24"/>
    </location>
</feature>
<accession>A0ABX8GF09</accession>
<reference evidence="2 3" key="1">
    <citation type="submission" date="2021-05" db="EMBL/GenBank/DDBJ databases">
        <title>Biocontrol using Exiguobacterium acetylicum SI17 against litchi downy blight caused by Peronophythora litchii.</title>
        <authorList>
            <person name="Zheng L."/>
        </authorList>
    </citation>
    <scope>NUCLEOTIDE SEQUENCE [LARGE SCALE GENOMIC DNA]</scope>
    <source>
        <strain evidence="2 3">SI17</strain>
        <plasmid evidence="2 3">p4</plasmid>
    </source>
</reference>
<keyword evidence="3" id="KW-1185">Reference proteome</keyword>
<sequence length="101" mass="11615">MNYWFLIIGIVVFFIVITTLFFLVNGRKEATGQNYVNEEKSTPVIYISGFVVFLIVLFSIPFIDRDVPKNDKTVEDAISNYTNPFSDLNPFKKEPLNQGEN</sequence>